<dbReference type="AlphaFoldDB" id="A0A0R1ZVQ9"/>
<sequence>MQQAKWVRVFPIILIFCLAIGTISSLIKSAGPLVLLVSMAVLLAARLLAPLLNRLTRRQMLLLLGIGFGLMLVAQLLVLKIMPVTVYHDPFRVLSQADQMAAGDMHWRITYFWRYSNNVSLAYLLSLWLRATTLVHLSTNMSVHLLSLLLLDGFIALLTRTVAQLSHRNTTTLAVFAFCSLTPVAYTYFLQVFYSDLPAMLVLLILVREVWLWAQRNVRQKWVHGITLTCTALLGQLLKPNLIVVLPAVVLLGGCYVLLKRRLTWGKMLPLLLIVLGLGLSVPAGRIIDTAANFTPNTQFAFPTTNWLVMGINQHSHGMYSGKDVARSLKLPNQAARNRANLQIIAHRYQTIGPLKLARLWVTKAGILLNVHGVQSWYNGGYRVAPQWYLAHARTLQTLTAMGYQVAIVCLFVMTAFRLLLWRPELRSRREWVVLFSIIIVLGYIAFHVLLWETEQRYGQVLVPLLWLVASGLPVPIKVRHFGWRRPVAGLVLAGGAVVAGIGAAPLIAAQNHQPLIIAAQRSQLSTQYRATPRKLAAGAVLAETVNVNAHANYFSVQTHNHAHVRVTLTNLATGDVVRLHQAGLVYRTQQHLAAGQYRIWLTNTSRRPQAIDVVATHNYRLAPHPLVINGVRHAHASLIYTVMRKE</sequence>
<keyword evidence="1" id="KW-0812">Transmembrane</keyword>
<feature type="transmembrane region" description="Helical" evidence="1">
    <location>
        <begin position="7"/>
        <end position="27"/>
    </location>
</feature>
<evidence type="ECO:0000313" key="3">
    <source>
        <dbReference type="Proteomes" id="UP000051679"/>
    </source>
</evidence>
<feature type="transmembrane region" description="Helical" evidence="1">
    <location>
        <begin position="171"/>
        <end position="190"/>
    </location>
</feature>
<evidence type="ECO:0000313" key="2">
    <source>
        <dbReference type="EMBL" id="KRM55107.1"/>
    </source>
</evidence>
<keyword evidence="3" id="KW-1185">Reference proteome</keyword>
<keyword evidence="1" id="KW-1133">Transmembrane helix</keyword>
<protein>
    <recommendedName>
        <fullName evidence="4">Glycosyltransferase RgtA/B/C/D-like domain-containing protein</fullName>
    </recommendedName>
</protein>
<feature type="transmembrane region" description="Helical" evidence="1">
    <location>
        <begin position="242"/>
        <end position="259"/>
    </location>
</feature>
<dbReference type="STRING" id="1291052.FC18_GL001554"/>
<dbReference type="OrthoDB" id="2240371at2"/>
<gene>
    <name evidence="2" type="ORF">FC18_GL001554</name>
</gene>
<feature type="transmembrane region" description="Helical" evidence="1">
    <location>
        <begin position="402"/>
        <end position="421"/>
    </location>
</feature>
<comment type="caution">
    <text evidence="2">The sequence shown here is derived from an EMBL/GenBank/DDBJ whole genome shotgun (WGS) entry which is preliminary data.</text>
</comment>
<reference evidence="2 3" key="1">
    <citation type="journal article" date="2015" name="Genome Announc.">
        <title>Expanding the biotechnology potential of lactobacilli through comparative genomics of 213 strains and associated genera.</title>
        <authorList>
            <person name="Sun Z."/>
            <person name="Harris H.M."/>
            <person name="McCann A."/>
            <person name="Guo C."/>
            <person name="Argimon S."/>
            <person name="Zhang W."/>
            <person name="Yang X."/>
            <person name="Jeffery I.B."/>
            <person name="Cooney J.C."/>
            <person name="Kagawa T.F."/>
            <person name="Liu W."/>
            <person name="Song Y."/>
            <person name="Salvetti E."/>
            <person name="Wrobel A."/>
            <person name="Rasinkangas P."/>
            <person name="Parkhill J."/>
            <person name="Rea M.C."/>
            <person name="O'Sullivan O."/>
            <person name="Ritari J."/>
            <person name="Douillard F.P."/>
            <person name="Paul Ross R."/>
            <person name="Yang R."/>
            <person name="Briner A.E."/>
            <person name="Felis G.E."/>
            <person name="de Vos W.M."/>
            <person name="Barrangou R."/>
            <person name="Klaenhammer T.R."/>
            <person name="Caufield P.W."/>
            <person name="Cui Y."/>
            <person name="Zhang H."/>
            <person name="O'Toole P.W."/>
        </authorList>
    </citation>
    <scope>NUCLEOTIDE SEQUENCE [LARGE SCALE GENOMIC DNA]</scope>
    <source>
        <strain evidence="2 3">DSM 20505</strain>
    </source>
</reference>
<dbReference type="PATRIC" id="fig|1291052.5.peg.1580"/>
<feature type="transmembrane region" description="Helical" evidence="1">
    <location>
        <begin position="458"/>
        <end position="476"/>
    </location>
</feature>
<feature type="transmembrane region" description="Helical" evidence="1">
    <location>
        <begin position="33"/>
        <end position="49"/>
    </location>
</feature>
<feature type="transmembrane region" description="Helical" evidence="1">
    <location>
        <begin position="433"/>
        <end position="452"/>
    </location>
</feature>
<dbReference type="Proteomes" id="UP000051679">
    <property type="component" value="Unassembled WGS sequence"/>
</dbReference>
<dbReference type="EMBL" id="AYYO01000030">
    <property type="protein sequence ID" value="KRM55107.1"/>
    <property type="molecule type" value="Genomic_DNA"/>
</dbReference>
<accession>A0A0R1ZVQ9</accession>
<dbReference type="RefSeq" id="WP_056975814.1">
    <property type="nucleotide sequence ID" value="NZ_AYYO01000030.1"/>
</dbReference>
<feature type="transmembrane region" description="Helical" evidence="1">
    <location>
        <begin position="141"/>
        <end position="159"/>
    </location>
</feature>
<evidence type="ECO:0000256" key="1">
    <source>
        <dbReference type="SAM" id="Phobius"/>
    </source>
</evidence>
<organism evidence="2 3">
    <name type="scientific">Lacticaseibacillus sharpeae JCM 1186 = DSM 20505</name>
    <dbReference type="NCBI Taxonomy" id="1291052"/>
    <lineage>
        <taxon>Bacteria</taxon>
        <taxon>Bacillati</taxon>
        <taxon>Bacillota</taxon>
        <taxon>Bacilli</taxon>
        <taxon>Lactobacillales</taxon>
        <taxon>Lactobacillaceae</taxon>
        <taxon>Lacticaseibacillus</taxon>
    </lineage>
</organism>
<feature type="transmembrane region" description="Helical" evidence="1">
    <location>
        <begin position="488"/>
        <end position="509"/>
    </location>
</feature>
<keyword evidence="1" id="KW-0472">Membrane</keyword>
<evidence type="ECO:0008006" key="4">
    <source>
        <dbReference type="Google" id="ProtNLM"/>
    </source>
</evidence>
<proteinExistence type="predicted"/>
<feature type="transmembrane region" description="Helical" evidence="1">
    <location>
        <begin position="271"/>
        <end position="288"/>
    </location>
</feature>
<feature type="transmembrane region" description="Helical" evidence="1">
    <location>
        <begin position="61"/>
        <end position="82"/>
    </location>
</feature>
<name>A0A0R1ZVQ9_9LACO</name>